<comment type="caution">
    <text evidence="1">The sequence shown here is derived from an EMBL/GenBank/DDBJ whole genome shotgun (WGS) entry which is preliminary data.</text>
</comment>
<dbReference type="InterPro" id="IPR050232">
    <property type="entry name" value="FBL13/AtMIF1-like"/>
</dbReference>
<dbReference type="SUPFAM" id="SSF52047">
    <property type="entry name" value="RNI-like"/>
    <property type="match status" value="1"/>
</dbReference>
<evidence type="ECO:0008006" key="3">
    <source>
        <dbReference type="Google" id="ProtNLM"/>
    </source>
</evidence>
<dbReference type="PANTHER" id="PTHR31900:SF30">
    <property type="entry name" value="SUPERFAMILY PROTEIN, PUTATIVE-RELATED"/>
    <property type="match status" value="1"/>
</dbReference>
<dbReference type="OrthoDB" id="1274461at2759"/>
<organism evidence="1 2">
    <name type="scientific">Eragrostis curvula</name>
    <name type="common">weeping love grass</name>
    <dbReference type="NCBI Taxonomy" id="38414"/>
    <lineage>
        <taxon>Eukaryota</taxon>
        <taxon>Viridiplantae</taxon>
        <taxon>Streptophyta</taxon>
        <taxon>Embryophyta</taxon>
        <taxon>Tracheophyta</taxon>
        <taxon>Spermatophyta</taxon>
        <taxon>Magnoliopsida</taxon>
        <taxon>Liliopsida</taxon>
        <taxon>Poales</taxon>
        <taxon>Poaceae</taxon>
        <taxon>PACMAD clade</taxon>
        <taxon>Chloridoideae</taxon>
        <taxon>Eragrostideae</taxon>
        <taxon>Eragrostidinae</taxon>
        <taxon>Eragrostis</taxon>
    </lineage>
</organism>
<dbReference type="Gene3D" id="3.80.10.10">
    <property type="entry name" value="Ribonuclease Inhibitor"/>
    <property type="match status" value="1"/>
</dbReference>
<dbReference type="AlphaFoldDB" id="A0A5J9SWT7"/>
<sequence length="218" mass="24625">MAVLRKSALVHSSIFFRVKLVRLWLKGCLLPNLTPEFDGLPELSDLYVHYSSTLKPHLNSGQLDTLGALISGSPSLRKLDVTIDPDVPGLMLKISAPRLRHMVIESWSADWMVEFQSQLPFISSAKLRLPVSRYIQEGGSKLVHILQSISRVQRLELHDASQLDNFQDMMPIKIPVTFEKLQYFSTNVDLGCAPHIAFVVHLLRSCPNIRDIEIKVDT</sequence>
<dbReference type="EMBL" id="RWGY01000177">
    <property type="protein sequence ID" value="TVU03439.1"/>
    <property type="molecule type" value="Genomic_DNA"/>
</dbReference>
<gene>
    <name evidence="1" type="ORF">EJB05_51040</name>
</gene>
<dbReference type="Proteomes" id="UP000324897">
    <property type="component" value="Unassembled WGS sequence"/>
</dbReference>
<name>A0A5J9SWT7_9POAL</name>
<keyword evidence="2" id="KW-1185">Reference proteome</keyword>
<dbReference type="Gramene" id="TVU03439">
    <property type="protein sequence ID" value="TVU03439"/>
    <property type="gene ID" value="EJB05_51040"/>
</dbReference>
<reference evidence="1 2" key="1">
    <citation type="journal article" date="2019" name="Sci. Rep.">
        <title>A high-quality genome of Eragrostis curvula grass provides insights into Poaceae evolution and supports new strategies to enhance forage quality.</title>
        <authorList>
            <person name="Carballo J."/>
            <person name="Santos B.A.C.M."/>
            <person name="Zappacosta D."/>
            <person name="Garbus I."/>
            <person name="Selva J.P."/>
            <person name="Gallo C.A."/>
            <person name="Diaz A."/>
            <person name="Albertini E."/>
            <person name="Caccamo M."/>
            <person name="Echenique V."/>
        </authorList>
    </citation>
    <scope>NUCLEOTIDE SEQUENCE [LARGE SCALE GENOMIC DNA]</scope>
    <source>
        <strain evidence="2">cv. Victoria</strain>
        <tissue evidence="1">Leaf</tissue>
    </source>
</reference>
<dbReference type="PANTHER" id="PTHR31900">
    <property type="entry name" value="F-BOX/RNI SUPERFAMILY PROTEIN-RELATED"/>
    <property type="match status" value="1"/>
</dbReference>
<proteinExistence type="predicted"/>
<protein>
    <recommendedName>
        <fullName evidence="3">FBD domain-containing protein</fullName>
    </recommendedName>
</protein>
<evidence type="ECO:0000313" key="2">
    <source>
        <dbReference type="Proteomes" id="UP000324897"/>
    </source>
</evidence>
<dbReference type="InterPro" id="IPR032675">
    <property type="entry name" value="LRR_dom_sf"/>
</dbReference>
<accession>A0A5J9SWT7</accession>
<evidence type="ECO:0000313" key="1">
    <source>
        <dbReference type="EMBL" id="TVU03439.1"/>
    </source>
</evidence>
<feature type="non-terminal residue" evidence="1">
    <location>
        <position position="1"/>
    </location>
</feature>